<dbReference type="PANTHER" id="PTHR48020">
    <property type="entry name" value="PROTON MYO-INOSITOL COTRANSPORTER"/>
    <property type="match status" value="1"/>
</dbReference>
<keyword evidence="3 7" id="KW-0813">Transport</keyword>
<feature type="transmembrane region" description="Helical" evidence="8">
    <location>
        <begin position="360"/>
        <end position="382"/>
    </location>
</feature>
<dbReference type="InterPro" id="IPR005828">
    <property type="entry name" value="MFS_sugar_transport-like"/>
</dbReference>
<feature type="transmembrane region" description="Helical" evidence="8">
    <location>
        <begin position="120"/>
        <end position="142"/>
    </location>
</feature>
<evidence type="ECO:0000256" key="4">
    <source>
        <dbReference type="ARBA" id="ARBA00022692"/>
    </source>
</evidence>
<keyword evidence="5 8" id="KW-1133">Transmembrane helix</keyword>
<evidence type="ECO:0000313" key="10">
    <source>
        <dbReference type="EMBL" id="BBY44862.1"/>
    </source>
</evidence>
<dbReference type="InterPro" id="IPR005829">
    <property type="entry name" value="Sugar_transporter_CS"/>
</dbReference>
<evidence type="ECO:0000256" key="3">
    <source>
        <dbReference type="ARBA" id="ARBA00022448"/>
    </source>
</evidence>
<feature type="transmembrane region" description="Helical" evidence="8">
    <location>
        <begin position="90"/>
        <end position="108"/>
    </location>
</feature>
<feature type="transmembrane region" description="Helical" evidence="8">
    <location>
        <begin position="388"/>
        <end position="412"/>
    </location>
</feature>
<comment type="similarity">
    <text evidence="2 7">Belongs to the major facilitator superfamily. Sugar transporter (TC 2.A.1.1) family.</text>
</comment>
<feature type="transmembrane region" description="Helical" evidence="8">
    <location>
        <begin position="53"/>
        <end position="78"/>
    </location>
</feature>
<dbReference type="PROSITE" id="PS50850">
    <property type="entry name" value="MFS"/>
    <property type="match status" value="1"/>
</dbReference>
<gene>
    <name evidence="10" type="primary">csbC</name>
    <name evidence="10" type="ORF">MCEL_31570</name>
</gene>
<protein>
    <submittedName>
        <fullName evidence="10">Putative metabolite transport protein CsbC</fullName>
    </submittedName>
</protein>
<dbReference type="SUPFAM" id="SSF103473">
    <property type="entry name" value="MFS general substrate transporter"/>
    <property type="match status" value="1"/>
</dbReference>
<dbReference type="FunFam" id="1.20.1250.20:FF:000073">
    <property type="entry name" value="MFS myo-inositol transporter, putative"/>
    <property type="match status" value="1"/>
</dbReference>
<feature type="transmembrane region" description="Helical" evidence="8">
    <location>
        <begin position="433"/>
        <end position="450"/>
    </location>
</feature>
<dbReference type="InterPro" id="IPR050814">
    <property type="entry name" value="Myo-inositol_Transporter"/>
</dbReference>
<dbReference type="InterPro" id="IPR003663">
    <property type="entry name" value="Sugar/inositol_transpt"/>
</dbReference>
<evidence type="ECO:0000256" key="7">
    <source>
        <dbReference type="RuleBase" id="RU003346"/>
    </source>
</evidence>
<feature type="transmembrane region" description="Helical" evidence="8">
    <location>
        <begin position="148"/>
        <end position="166"/>
    </location>
</feature>
<dbReference type="KEGG" id="mcee:MCEL_31570"/>
<dbReference type="RefSeq" id="WP_197931640.1">
    <property type="nucleotide sequence ID" value="NZ_AP022591.1"/>
</dbReference>
<keyword evidence="6 8" id="KW-0472">Membrane</keyword>
<evidence type="ECO:0000256" key="5">
    <source>
        <dbReference type="ARBA" id="ARBA00022989"/>
    </source>
</evidence>
<feature type="transmembrane region" description="Helical" evidence="8">
    <location>
        <begin position="178"/>
        <end position="199"/>
    </location>
</feature>
<dbReference type="Pfam" id="PF00083">
    <property type="entry name" value="Sugar_tr"/>
    <property type="match status" value="1"/>
</dbReference>
<evidence type="ECO:0000259" key="9">
    <source>
        <dbReference type="PROSITE" id="PS50850"/>
    </source>
</evidence>
<reference evidence="10 11" key="1">
    <citation type="journal article" date="2019" name="Emerg. Microbes Infect.">
        <title>Comprehensive subspecies identification of 175 nontuberculous mycobacteria species based on 7547 genomic profiles.</title>
        <authorList>
            <person name="Matsumoto Y."/>
            <person name="Kinjo T."/>
            <person name="Motooka D."/>
            <person name="Nabeya D."/>
            <person name="Jung N."/>
            <person name="Uechi K."/>
            <person name="Horii T."/>
            <person name="Iida T."/>
            <person name="Fujita J."/>
            <person name="Nakamura S."/>
        </authorList>
    </citation>
    <scope>NUCLEOTIDE SEQUENCE [LARGE SCALE GENOMIC DNA]</scope>
    <source>
        <strain evidence="10 11">JCM 18439</strain>
    </source>
</reference>
<evidence type="ECO:0000256" key="6">
    <source>
        <dbReference type="ARBA" id="ARBA00023136"/>
    </source>
</evidence>
<dbReference type="InterPro" id="IPR036259">
    <property type="entry name" value="MFS_trans_sf"/>
</dbReference>
<feature type="transmembrane region" description="Helical" evidence="8">
    <location>
        <begin position="456"/>
        <end position="474"/>
    </location>
</feature>
<dbReference type="Proteomes" id="UP000466431">
    <property type="component" value="Chromosome"/>
</dbReference>
<evidence type="ECO:0000256" key="8">
    <source>
        <dbReference type="SAM" id="Phobius"/>
    </source>
</evidence>
<dbReference type="PRINTS" id="PR00171">
    <property type="entry name" value="SUGRTRNSPORT"/>
</dbReference>
<dbReference type="EMBL" id="AP022591">
    <property type="protein sequence ID" value="BBY44862.1"/>
    <property type="molecule type" value="Genomic_DNA"/>
</dbReference>
<organism evidence="10 11">
    <name type="scientific">Mycolicibacterium celeriflavum</name>
    <name type="common">Mycobacterium celeriflavum</name>
    <dbReference type="NCBI Taxonomy" id="1249101"/>
    <lineage>
        <taxon>Bacteria</taxon>
        <taxon>Bacillati</taxon>
        <taxon>Actinomycetota</taxon>
        <taxon>Actinomycetes</taxon>
        <taxon>Mycobacteriales</taxon>
        <taxon>Mycobacteriaceae</taxon>
        <taxon>Mycolicibacterium</taxon>
    </lineage>
</organism>
<evidence type="ECO:0000256" key="2">
    <source>
        <dbReference type="ARBA" id="ARBA00010992"/>
    </source>
</evidence>
<feature type="domain" description="Major facilitator superfamily (MFS) profile" evidence="9">
    <location>
        <begin position="53"/>
        <end position="478"/>
    </location>
</feature>
<dbReference type="GO" id="GO:0005886">
    <property type="term" value="C:plasma membrane"/>
    <property type="evidence" value="ECO:0007669"/>
    <property type="project" value="UniProtKB-SubCell"/>
</dbReference>
<feature type="transmembrane region" description="Helical" evidence="8">
    <location>
        <begin position="294"/>
        <end position="317"/>
    </location>
</feature>
<evidence type="ECO:0000313" key="11">
    <source>
        <dbReference type="Proteomes" id="UP000466431"/>
    </source>
</evidence>
<accession>A0A7I7RJV9</accession>
<dbReference type="PROSITE" id="PS00217">
    <property type="entry name" value="SUGAR_TRANSPORT_2"/>
    <property type="match status" value="1"/>
</dbReference>
<keyword evidence="4 8" id="KW-0812">Transmembrane</keyword>
<dbReference type="GO" id="GO:0022857">
    <property type="term" value="F:transmembrane transporter activity"/>
    <property type="evidence" value="ECO:0007669"/>
    <property type="project" value="InterPro"/>
</dbReference>
<dbReference type="NCBIfam" id="TIGR00879">
    <property type="entry name" value="SP"/>
    <property type="match status" value="1"/>
</dbReference>
<feature type="transmembrane region" description="Helical" evidence="8">
    <location>
        <begin position="332"/>
        <end position="353"/>
    </location>
</feature>
<feature type="transmembrane region" description="Helical" evidence="8">
    <location>
        <begin position="205"/>
        <end position="227"/>
    </location>
</feature>
<dbReference type="PROSITE" id="PS00216">
    <property type="entry name" value="SUGAR_TRANSPORT_1"/>
    <property type="match status" value="2"/>
</dbReference>
<keyword evidence="11" id="KW-1185">Reference proteome</keyword>
<sequence length="495" mass="52884">MGLVPLSEFSDWLRKRDDDVKVVVMAQGFSSAPGTEGPLAEVPAAGLRKIWTWAILIAVGGFLFGFDTGVISGALLFVKTDFALNAFEQGSVVSVLLLGAMAGALSSGRIADRIGRKRIFGLQGGVFLLGTAIAAFSTGYWTLLAGRLVLGLAVGAASATVPVYLSEIAPSEVRGRMLTLNQLMITIGIVVAYLVNVVFSSAANWRAMIGFGAVPALVMVVAAMWVLPESPQWLLTHGRADQARRLIASVTNEATADLLLQRRQQRLGQAPDEQDDDRDASGWRALLASRVRPALVVGLTLAAIQQFGGINTIIYYAPTIISQSGLTASNAIVYSVAIGVINLVMTLVAIRLIDRLGRRPLLIVSLAGMTVMLALLGLSFVAGMSAELSLVFMVVYIAAFAAGLGPIFWVLVGELFPPRVRASGSSAATAVNWTSNFVVSLVFLTVVNAIGQGQTFWLFGCICAFGLWFVARYVPETKNREYDQVDGDLQHRFGR</sequence>
<dbReference type="Gene3D" id="1.20.1250.20">
    <property type="entry name" value="MFS general substrate transporter like domains"/>
    <property type="match status" value="1"/>
</dbReference>
<evidence type="ECO:0000256" key="1">
    <source>
        <dbReference type="ARBA" id="ARBA00004651"/>
    </source>
</evidence>
<proteinExistence type="inferred from homology"/>
<dbReference type="InterPro" id="IPR020846">
    <property type="entry name" value="MFS_dom"/>
</dbReference>
<comment type="subcellular location">
    <subcellularLocation>
        <location evidence="1">Cell membrane</location>
        <topology evidence="1">Multi-pass membrane protein</topology>
    </subcellularLocation>
</comment>
<dbReference type="PANTHER" id="PTHR48020:SF12">
    <property type="entry name" value="PROTON MYO-INOSITOL COTRANSPORTER"/>
    <property type="match status" value="1"/>
</dbReference>
<name>A0A7I7RJV9_MYCCF</name>
<dbReference type="AlphaFoldDB" id="A0A7I7RJV9"/>